<name>A0ABX6H5E1_9MICO</name>
<dbReference type="Proteomes" id="UP000464597">
    <property type="component" value="Plasmid unnamed1"/>
</dbReference>
<gene>
    <name evidence="1" type="ORF">GSU69_19470</name>
</gene>
<proteinExistence type="predicted"/>
<evidence type="ECO:0000313" key="1">
    <source>
        <dbReference type="EMBL" id="QHC65029.1"/>
    </source>
</evidence>
<keyword evidence="1" id="KW-0614">Plasmid</keyword>
<sequence length="71" mass="8128">MVEPTNVAWTVEKQARDRFNDMASHANVSSAVFFERLVEHVQSELTDEGVPSWWPSQPTLLSDEELPIDTR</sequence>
<protein>
    <recommendedName>
        <fullName evidence="3">CopG family transcriptional regulator</fullName>
    </recommendedName>
</protein>
<reference evidence="2" key="1">
    <citation type="submission" date="2019-12" db="EMBL/GenBank/DDBJ databases">
        <title>Complete and draft genome sequences of new strains and members of some known species of the genus Rathayibacter isolated from plants.</title>
        <authorList>
            <person name="Tarlachkov S.V."/>
            <person name="Starodumova I.P."/>
            <person name="Dorofeeva L.V."/>
            <person name="Prisyazhnaya N.V."/>
            <person name="Leyn S."/>
            <person name="Zlamal J."/>
            <person name="Elan M."/>
            <person name="Osterman A.L."/>
            <person name="Nadler S."/>
            <person name="Subbotin S.A."/>
            <person name="Evtushenko L.I."/>
        </authorList>
    </citation>
    <scope>NUCLEOTIDE SEQUENCE [LARGE SCALE GENOMIC DNA]</scope>
    <source>
        <strain evidence="2">VKM Ac-2802</strain>
        <plasmid evidence="2">unnamed1</plasmid>
    </source>
</reference>
<geneLocation type="plasmid" evidence="1 2">
    <name>unnamed1</name>
</geneLocation>
<evidence type="ECO:0000313" key="2">
    <source>
        <dbReference type="Proteomes" id="UP000464597"/>
    </source>
</evidence>
<evidence type="ECO:0008006" key="3">
    <source>
        <dbReference type="Google" id="ProtNLM"/>
    </source>
</evidence>
<dbReference type="EMBL" id="CP047181">
    <property type="protein sequence ID" value="QHC65029.1"/>
    <property type="molecule type" value="Genomic_DNA"/>
</dbReference>
<accession>A0ABX6H5E1</accession>
<organism evidence="1 2">
    <name type="scientific">Rathayibacter festucae</name>
    <dbReference type="NCBI Taxonomy" id="110937"/>
    <lineage>
        <taxon>Bacteria</taxon>
        <taxon>Bacillati</taxon>
        <taxon>Actinomycetota</taxon>
        <taxon>Actinomycetes</taxon>
        <taxon>Micrococcales</taxon>
        <taxon>Microbacteriaceae</taxon>
        <taxon>Rathayibacter</taxon>
    </lineage>
</organism>
<keyword evidence="2" id="KW-1185">Reference proteome</keyword>